<reference evidence="1 2" key="1">
    <citation type="submission" date="2020-08" db="EMBL/GenBank/DDBJ databases">
        <title>Genomic Encyclopedia of Type Strains, Phase IV (KMG-IV): sequencing the most valuable type-strain genomes for metagenomic binning, comparative biology and taxonomic classification.</title>
        <authorList>
            <person name="Goeker M."/>
        </authorList>
    </citation>
    <scope>NUCLEOTIDE SEQUENCE [LARGE SCALE GENOMIC DNA]</scope>
    <source>
        <strain evidence="1 2">DSM 27939</strain>
    </source>
</reference>
<evidence type="ECO:0008006" key="3">
    <source>
        <dbReference type="Google" id="ProtNLM"/>
    </source>
</evidence>
<evidence type="ECO:0000313" key="1">
    <source>
        <dbReference type="EMBL" id="MBB5364487.1"/>
    </source>
</evidence>
<dbReference type="RefSeq" id="WP_184134917.1">
    <property type="nucleotide sequence ID" value="NZ_JACHFL010000010.1"/>
</dbReference>
<dbReference type="EMBL" id="JACHFL010000010">
    <property type="protein sequence ID" value="MBB5364487.1"/>
    <property type="molecule type" value="Genomic_DNA"/>
</dbReference>
<keyword evidence="2" id="KW-1185">Reference proteome</keyword>
<name>A0A7W8NHY0_9DEIO</name>
<protein>
    <recommendedName>
        <fullName evidence="3">MalT-like TPR region domain-containing protein</fullName>
    </recommendedName>
</protein>
<accession>A0A7W8NHY0</accession>
<dbReference type="AlphaFoldDB" id="A0A7W8NHY0"/>
<evidence type="ECO:0000313" key="2">
    <source>
        <dbReference type="Proteomes" id="UP000552709"/>
    </source>
</evidence>
<sequence length="982" mass="109483">MTRTVPARYTIPDSVAHELVRANLLSQLDRPFKVTAVVAPSGYGKSVIAAQWARRQPNVIWIRLTQEDRDAQYLVHALADAIRVHGIPLGNWSAHAIRDTPVSRMVNDLLGDVNLWPDDLTFVLDGGEDLSPDSAAVLASFVDGLNGHRFIVLQHEASPFEVAPYVLRGTGQEMSVRHLTFTAEESSALSSRFRVGASESAALHGVLSGWPAGMMLSLYVRDQQLSLEPADLFRALVQRLDEQIQTQLPALSVMDLWTEATPAALHLTFPPNWLSELRRVGLPLTAHGQTCAPHDVLKLHLRQELAKTPDHERQMHRYAGVWSEHQGEPYTTVKHFLAADDTHAALKVVGDLLPGWYRTANWQVARDVLSQFPAASLTSELRSILALAYGETNEGIKAEELAKAQLAIEETATAYFTLALRSNRTNSIDEMGEYIDRGLRIAVDQRDLIQLTRSKGLWYHLNRMPQEALSAAREAVQRAKLYGDHSLRLSTQSLLAHLERYTSSNADNARNSEQLYLTAKETESPHRLMSVIQNYAIDLTRVNRVKEAVILLRDFVDKYRESYPLCEQYLLPVLSSAYRSAGEIDKSLNTALYAAQINREAGHFKIQDTCTTVVVWHYLGQGLKEKAREFALEFLSFAAINGYSFTSYLGNAALYHYAAGDFAKAQELNLESIAAQEKDQKEPLVFLVQSLLEYGFGAITSGTAAALAESLRKFPEDHGMVHVAWSLFRPVLDQIIENNIERNFFLNLVEEIDNPKPEHAYALKIVTLGSLSMSVDGLEGAPSYGTAMEALIFHLLHPQALQDDLAQTIWKGADLYKARGSAQRARGELNKAFRKLTGNRTIDLILTSGPGRRNPSWHINPDVCIAFDALLILRSSNAAEIHNFYGGPFLQGKTHDWVNEEREDLNQHISKVYQRQAEDAGTTREGLKWLMRAAIIDQEVATFEKALQLSVLLGDSSVRQGAEQALAALAQGDEVRLQGWLN</sequence>
<comment type="caution">
    <text evidence="1">The sequence shown here is derived from an EMBL/GenBank/DDBJ whole genome shotgun (WGS) entry which is preliminary data.</text>
</comment>
<gene>
    <name evidence="1" type="ORF">HNQ08_003599</name>
</gene>
<proteinExistence type="predicted"/>
<dbReference type="Proteomes" id="UP000552709">
    <property type="component" value="Unassembled WGS sequence"/>
</dbReference>
<organism evidence="1 2">
    <name type="scientific">Deinococcus humi</name>
    <dbReference type="NCBI Taxonomy" id="662880"/>
    <lineage>
        <taxon>Bacteria</taxon>
        <taxon>Thermotogati</taxon>
        <taxon>Deinococcota</taxon>
        <taxon>Deinococci</taxon>
        <taxon>Deinococcales</taxon>
        <taxon>Deinococcaceae</taxon>
        <taxon>Deinococcus</taxon>
    </lineage>
</organism>